<comment type="caution">
    <text evidence="2">The sequence shown here is derived from an EMBL/GenBank/DDBJ whole genome shotgun (WGS) entry which is preliminary data.</text>
</comment>
<sequence length="98" mass="10843">MTTDIARHIADDGADTTETAPAVAAIDIESMAVPPLLIVHGGRDQLVPFNQRCRPYATLKSLGKDVTFYKLDNTCHACYGFCSTRALRLVFDWLSDRL</sequence>
<dbReference type="EMBL" id="JBBMFR010000013">
    <property type="protein sequence ID" value="MEQ2397811.1"/>
    <property type="molecule type" value="Genomic_DNA"/>
</dbReference>
<proteinExistence type="predicted"/>
<dbReference type="InterPro" id="IPR029058">
    <property type="entry name" value="AB_hydrolase_fold"/>
</dbReference>
<evidence type="ECO:0000259" key="1">
    <source>
        <dbReference type="Pfam" id="PF00326"/>
    </source>
</evidence>
<evidence type="ECO:0000313" key="3">
    <source>
        <dbReference type="Proteomes" id="UP001462554"/>
    </source>
</evidence>
<reference evidence="2 3" key="1">
    <citation type="submission" date="2024-03" db="EMBL/GenBank/DDBJ databases">
        <title>Human intestinal bacterial collection.</title>
        <authorList>
            <person name="Pauvert C."/>
            <person name="Hitch T.C.A."/>
            <person name="Clavel T."/>
        </authorList>
    </citation>
    <scope>NUCLEOTIDE SEQUENCE [LARGE SCALE GENOMIC DNA]</scope>
    <source>
        <strain evidence="2 3">CLA-AA-H311</strain>
    </source>
</reference>
<keyword evidence="3" id="KW-1185">Reference proteome</keyword>
<evidence type="ECO:0000313" key="2">
    <source>
        <dbReference type="EMBL" id="MEQ2397811.1"/>
    </source>
</evidence>
<organism evidence="2 3">
    <name type="scientific">Bifidobacterium hominis</name>
    <dbReference type="NCBI Taxonomy" id="3133177"/>
    <lineage>
        <taxon>Bacteria</taxon>
        <taxon>Bacillati</taxon>
        <taxon>Actinomycetota</taxon>
        <taxon>Actinomycetes</taxon>
        <taxon>Bifidobacteriales</taxon>
        <taxon>Bifidobacteriaceae</taxon>
        <taxon>Bifidobacterium</taxon>
    </lineage>
</organism>
<dbReference type="SUPFAM" id="SSF53474">
    <property type="entry name" value="alpha/beta-Hydrolases"/>
    <property type="match status" value="1"/>
</dbReference>
<dbReference type="Proteomes" id="UP001462554">
    <property type="component" value="Unassembled WGS sequence"/>
</dbReference>
<dbReference type="Pfam" id="PF00326">
    <property type="entry name" value="Peptidase_S9"/>
    <property type="match status" value="1"/>
</dbReference>
<dbReference type="RefSeq" id="WP_250779582.1">
    <property type="nucleotide sequence ID" value="NZ_JBBMFR010000013.1"/>
</dbReference>
<dbReference type="Gene3D" id="3.40.50.1820">
    <property type="entry name" value="alpha/beta hydrolase"/>
    <property type="match status" value="1"/>
</dbReference>
<gene>
    <name evidence="2" type="ORF">WMO36_08050</name>
</gene>
<name>A0ABV1CB87_9BIFI</name>
<feature type="domain" description="Peptidase S9 prolyl oligopeptidase catalytic" evidence="1">
    <location>
        <begin position="29"/>
        <end position="95"/>
    </location>
</feature>
<protein>
    <submittedName>
        <fullName evidence="2">Prolyl oligopeptidase family serine peptidase</fullName>
    </submittedName>
</protein>
<dbReference type="InterPro" id="IPR001375">
    <property type="entry name" value="Peptidase_S9_cat"/>
</dbReference>
<accession>A0ABV1CB87</accession>